<dbReference type="Pfam" id="PF10013">
    <property type="entry name" value="DUF2256"/>
    <property type="match status" value="1"/>
</dbReference>
<accession>A0A2T0VG04</accession>
<dbReference type="Proteomes" id="UP000237983">
    <property type="component" value="Unassembled WGS sequence"/>
</dbReference>
<gene>
    <name evidence="2" type="ORF">B0I08_103345</name>
</gene>
<reference evidence="2 3" key="1">
    <citation type="submission" date="2018-03" db="EMBL/GenBank/DDBJ databases">
        <title>Genomic Encyclopedia of Type Strains, Phase III (KMG-III): the genomes of soil and plant-associated and newly described type strains.</title>
        <authorList>
            <person name="Whitman W."/>
        </authorList>
    </citation>
    <scope>NUCLEOTIDE SEQUENCE [LARGE SCALE GENOMIC DNA]</scope>
    <source>
        <strain evidence="2 3">CGMCC 1.12484</strain>
    </source>
</reference>
<evidence type="ECO:0000256" key="1">
    <source>
        <dbReference type="SAM" id="MobiDB-lite"/>
    </source>
</evidence>
<evidence type="ECO:0000313" key="3">
    <source>
        <dbReference type="Proteomes" id="UP000237983"/>
    </source>
</evidence>
<dbReference type="PANTHER" id="PTHR37463">
    <property type="entry name" value="GSL3115 PROTEIN"/>
    <property type="match status" value="1"/>
</dbReference>
<dbReference type="AlphaFoldDB" id="A0A2T0VG04"/>
<feature type="region of interest" description="Disordered" evidence="1">
    <location>
        <begin position="100"/>
        <end position="122"/>
    </location>
</feature>
<dbReference type="EMBL" id="PVTL01000003">
    <property type="protein sequence ID" value="PRY69138.1"/>
    <property type="molecule type" value="Genomic_DNA"/>
</dbReference>
<evidence type="ECO:0000313" key="2">
    <source>
        <dbReference type="EMBL" id="PRY69138.1"/>
    </source>
</evidence>
<sequence length="122" mass="13723">MTPEPKTCRSCGREITWRKKWERNWDEVAYCSAACRSHKISATDRKLEEAIRSLLAARAATSTICPSDAARAVSPDDWRELMEPARRAARRMVDAGEVDITQGGSVVDPSRAKGPIRIRRRP</sequence>
<dbReference type="Gene3D" id="1.10.10.10">
    <property type="entry name" value="Winged helix-like DNA-binding domain superfamily/Winged helix DNA-binding domain"/>
    <property type="match status" value="1"/>
</dbReference>
<comment type="caution">
    <text evidence="2">The sequence shown here is derived from an EMBL/GenBank/DDBJ whole genome shotgun (WGS) entry which is preliminary data.</text>
</comment>
<dbReference type="RefSeq" id="WP_106211443.1">
    <property type="nucleotide sequence ID" value="NZ_PVTL01000003.1"/>
</dbReference>
<name>A0A2T0VG04_9MICO</name>
<organism evidence="2 3">
    <name type="scientific">Glaciihabitans tibetensis</name>
    <dbReference type="NCBI Taxonomy" id="1266600"/>
    <lineage>
        <taxon>Bacteria</taxon>
        <taxon>Bacillati</taxon>
        <taxon>Actinomycetota</taxon>
        <taxon>Actinomycetes</taxon>
        <taxon>Micrococcales</taxon>
        <taxon>Microbacteriaceae</taxon>
        <taxon>Glaciihabitans</taxon>
    </lineage>
</organism>
<dbReference type="OrthoDB" id="34459at2"/>
<dbReference type="InterPro" id="IPR017136">
    <property type="entry name" value="UCP037205"/>
</dbReference>
<dbReference type="InterPro" id="IPR036390">
    <property type="entry name" value="WH_DNA-bd_sf"/>
</dbReference>
<dbReference type="InterPro" id="IPR036388">
    <property type="entry name" value="WH-like_DNA-bd_sf"/>
</dbReference>
<protein>
    <recommendedName>
        <fullName evidence="4">DUF2256 and DUF3253 domain-containing protein</fullName>
    </recommendedName>
</protein>
<keyword evidence="3" id="KW-1185">Reference proteome</keyword>
<evidence type="ECO:0008006" key="4">
    <source>
        <dbReference type="Google" id="ProtNLM"/>
    </source>
</evidence>
<dbReference type="Pfam" id="PF11625">
    <property type="entry name" value="DUF3253"/>
    <property type="match status" value="1"/>
</dbReference>
<dbReference type="InterPro" id="IPR021660">
    <property type="entry name" value="DUF3253"/>
</dbReference>
<dbReference type="SUPFAM" id="SSF46785">
    <property type="entry name" value="Winged helix' DNA-binding domain"/>
    <property type="match status" value="1"/>
</dbReference>
<proteinExistence type="predicted"/>
<dbReference type="PANTHER" id="PTHR37463:SF1">
    <property type="entry name" value="DUF2256 DOMAIN-CONTAINING PROTEIN"/>
    <property type="match status" value="1"/>
</dbReference>